<dbReference type="EMBL" id="PQXM01000564">
    <property type="protein sequence ID" value="TGO71514.1"/>
    <property type="molecule type" value="Genomic_DNA"/>
</dbReference>
<evidence type="ECO:0000313" key="2">
    <source>
        <dbReference type="Proteomes" id="UP000297229"/>
    </source>
</evidence>
<proteinExistence type="predicted"/>
<evidence type="ECO:0000313" key="1">
    <source>
        <dbReference type="EMBL" id="TGO71514.1"/>
    </source>
</evidence>
<name>A0A4Z1JE37_9HELO</name>
<sequence length="115" mass="13212">MDPVPSRLPISQRNSNLMWTAILRSLMKQALHRPKMGTDAQANPRASGQSFKVMKISKRNRLFIKENQRKSLVNQRKMDAYGKRNCLTRTNDIQGDYGITMPHQCSNVSQRGRNP</sequence>
<reference evidence="1 2" key="1">
    <citation type="submission" date="2017-12" db="EMBL/GenBank/DDBJ databases">
        <title>Comparative genomics of Botrytis spp.</title>
        <authorList>
            <person name="Valero-Jimenez C.A."/>
            <person name="Tapia P."/>
            <person name="Veloso J."/>
            <person name="Silva-Moreno E."/>
            <person name="Staats M."/>
            <person name="Valdes J.H."/>
            <person name="Van Kan J.A.L."/>
        </authorList>
    </citation>
    <scope>NUCLEOTIDE SEQUENCE [LARGE SCALE GENOMIC DNA]</scope>
    <source>
        <strain evidence="1 2">Be9601</strain>
    </source>
</reference>
<organism evidence="1 2">
    <name type="scientific">Botrytis elliptica</name>
    <dbReference type="NCBI Taxonomy" id="278938"/>
    <lineage>
        <taxon>Eukaryota</taxon>
        <taxon>Fungi</taxon>
        <taxon>Dikarya</taxon>
        <taxon>Ascomycota</taxon>
        <taxon>Pezizomycotina</taxon>
        <taxon>Leotiomycetes</taxon>
        <taxon>Helotiales</taxon>
        <taxon>Sclerotiniaceae</taxon>
        <taxon>Botrytis</taxon>
    </lineage>
</organism>
<comment type="caution">
    <text evidence="1">The sequence shown here is derived from an EMBL/GenBank/DDBJ whole genome shotgun (WGS) entry which is preliminary data.</text>
</comment>
<protein>
    <submittedName>
        <fullName evidence="1">Uncharacterized protein</fullName>
    </submittedName>
</protein>
<accession>A0A4Z1JE37</accession>
<dbReference type="AlphaFoldDB" id="A0A4Z1JE37"/>
<gene>
    <name evidence="1" type="ORF">BELL_0566g00030</name>
</gene>
<dbReference type="Proteomes" id="UP000297229">
    <property type="component" value="Unassembled WGS sequence"/>
</dbReference>
<keyword evidence="2" id="KW-1185">Reference proteome</keyword>